<dbReference type="Proteomes" id="UP001178507">
    <property type="component" value="Unassembled WGS sequence"/>
</dbReference>
<name>A0AA36N2G2_9DINO</name>
<evidence type="ECO:0000313" key="1">
    <source>
        <dbReference type="EMBL" id="CAJ1392081.1"/>
    </source>
</evidence>
<comment type="caution">
    <text evidence="1">The sequence shown here is derived from an EMBL/GenBank/DDBJ whole genome shotgun (WGS) entry which is preliminary data.</text>
</comment>
<keyword evidence="2" id="KW-1185">Reference proteome</keyword>
<gene>
    <name evidence="1" type="ORF">EVOR1521_LOCUS17271</name>
</gene>
<proteinExistence type="predicted"/>
<protein>
    <submittedName>
        <fullName evidence="1">Uncharacterized protein</fullName>
    </submittedName>
</protein>
<organism evidence="1 2">
    <name type="scientific">Effrenium voratum</name>
    <dbReference type="NCBI Taxonomy" id="2562239"/>
    <lineage>
        <taxon>Eukaryota</taxon>
        <taxon>Sar</taxon>
        <taxon>Alveolata</taxon>
        <taxon>Dinophyceae</taxon>
        <taxon>Suessiales</taxon>
        <taxon>Symbiodiniaceae</taxon>
        <taxon>Effrenium</taxon>
    </lineage>
</organism>
<sequence>MGKLIFARRLQEEILLSAGWEFPLGTKLAFDSQLEASAFGSGAAAALSLTLLAGYRYSLVAISVPEDFKFGIDHNQAVVSLVVSSITRDSCARSAYAVSMALVRASLQTDSFVPSTLADGQLLRLRELLSDGTMIGQTATFPHVSFMHGGDYQLCYSPDGSMAGNEFLNNIVPVSIRVIGVSSSCIGNGCLANERWDCFISYRLESASRCLIDFRSFGGGRDGWQVEAGTYSKTAWSAAWVQDTYLAGEFVPAPRKRCSDVSTLEYIQPEVDIFETFSWAPPTGLGFITDTVTAMDMPALKPSSATGSYSLTACYCPNYDGPQDPTVEPCDHASEYIQPIGVIYYWLLRICDAGNTASCGPQAAAPFMRVLPQQPFSLRLQCPPGGDACTGSAENRVKFLPGFCPLCSLGESSEQIPIWDIGSRCRSGDAETSHMIFHPSVDEDGNPLDEAAYRSGGTNRDYKFWETPNLIGKLPMSERVVVCYCDVACHNFQNFFEVGEIRMADSAGVARWSKPGSQFQLIQPIETVEYPGKPGGITLFAGIRSNISEGMHPYDSIPWRRKSIMKILSFDSAAEYTAASSGAKVTLEEYLNLNREDTALGRRGLDTACAVNATSAGTVNGPATEDVSAQFAAWVGPEASQYLPFTGIENDQTFEFYLAGTYVVCYCSFLTTAGICDDTGYIWAATILLKGSRTNQQVLLPTNFVVRIDLEGWGFTSQDTLRLITQTQTCSENANNPKGVVDGFRLGCPGVDGLTCRKPVVEEDVSVMLISAEATGFYIESVIMEQTRTILVFNGAVTSEVLDGDQITLDESSILLNGRGQLSWTDYERHIVSKFSGWPAFADEPESQRMLWNRVSHTDAPNQLSIPLGWAEADRPELTFLNNKGLWHRRNRLQTQEEIKADAAASLKICWGARDGGNQEYYGEAGVLTFASPAPMAAAGLYFTSLAGGSEAPAVISFTPTRGKVDYRRQTSIVLRILFKEMPRSITPLTTSRVEMGDNETVASEDMSQAVCGSLFLEMWTNDVSGFPLPKGCYYGPLYTDFKDPNGQEQPSYREYFIEFEPRHSLRDRCTDELSGRAASCVYQLVLNMRIQEAEFQLGKEIMSLYTLCAGRSGYATVCGPRYGVIEYGQVFPILPVRAPALNATRLGRVEVLPFEAAQRVGSRGLGQDLEDLMLEASEVLEDGSDGLSLGLRAWAKEAAYPIQAGARLQLIFRPLTLWSLSPVVSRNCNASCLAAPGLTCDDVRGPGMVGCQLKALVDTATVRDVPMQQNILEMQLPNLMDEMPEHRADEAHLLKLLHLKLPREGFFKTCMLATYSEDGMPPSVVEVEPCMKKAPAPGVTTGQILVDGQAGNGPKPFAFERDNEIIVRLTLGATLRNMLLVEAELPNETGTELVPGQAAQVQVLLPEGYSCTVVGNGTADPLGEKSFFKQDLNNDGFVDNPASTVFSGQWSWDGSMCKYSLESTAALFANQFIDVRLSVQNPLRPLLKTDERNRWHIQLITSEGDVLGPPAQFMSLEEEVPGWVGNLAVLGTLEGESLQPSNFTNHAENTLRVFFQMTRNMPEHSLILLDAPPGYDFTLSCQVHELETAYYQDWEALPWAQGLTGAQGPTGAFGTDVNCSADDWQRPADIPTATAPFTRAILRIGRTLLLGKYYGFAILVQNPGEWNLTQHDEWRLWLQSPEGYMVDGSRYSVQFNAARVDSLPVEPHDRGWAVYPSSTKLPLYFDFGAPRLLPTAAFATSAFLTVYALTPSTNGVLSSLRVIAPLGYVWMPDAEEGWLGYVPNVTCKYCELIVSPVVRFQNELILPDLVMRINQAFGFRVRVYVPMRPPTRSTNAFFLEIGFDPGTEGRERMQAAMIEAPKIRVVHDVFIESRCNLAGFKENVMDFSLRIASPLEVNEGFLFAGDELTRGTVLRCWPSELPSAPLSVTAAQGSCVKVGK</sequence>
<reference evidence="1" key="1">
    <citation type="submission" date="2023-08" db="EMBL/GenBank/DDBJ databases">
        <authorList>
            <person name="Chen Y."/>
            <person name="Shah S."/>
            <person name="Dougan E. K."/>
            <person name="Thang M."/>
            <person name="Chan C."/>
        </authorList>
    </citation>
    <scope>NUCLEOTIDE SEQUENCE</scope>
</reference>
<evidence type="ECO:0000313" key="2">
    <source>
        <dbReference type="Proteomes" id="UP001178507"/>
    </source>
</evidence>
<dbReference type="EMBL" id="CAUJNA010002258">
    <property type="protein sequence ID" value="CAJ1392081.1"/>
    <property type="molecule type" value="Genomic_DNA"/>
</dbReference>
<accession>A0AA36N2G2</accession>